<dbReference type="InterPro" id="IPR016181">
    <property type="entry name" value="Acyl_CoA_acyltransferase"/>
</dbReference>
<gene>
    <name evidence="1" type="ORF">NGAL_HAMBI1189_44130</name>
</gene>
<organism evidence="1 2">
    <name type="scientific">Neorhizobium galegae bv. officinalis</name>
    <dbReference type="NCBI Taxonomy" id="323656"/>
    <lineage>
        <taxon>Bacteria</taxon>
        <taxon>Pseudomonadati</taxon>
        <taxon>Pseudomonadota</taxon>
        <taxon>Alphaproteobacteria</taxon>
        <taxon>Hyphomicrobiales</taxon>
        <taxon>Rhizobiaceae</taxon>
        <taxon>Rhizobium/Agrobacterium group</taxon>
        <taxon>Neorhizobium</taxon>
    </lineage>
</organism>
<dbReference type="SUPFAM" id="SSF55729">
    <property type="entry name" value="Acyl-CoA N-acyltransferases (Nat)"/>
    <property type="match status" value="1"/>
</dbReference>
<sequence>MNIVTDARVADLVSRLVDKPFVPPFTAMGIERGREVVGGVVFNVFEGADIHVSVAGRGFSREFLSSVGEYVFRQLACERMTVITEQPRVVRIAEKLGGEIEGLIRNHFGRGRDAILVGILKDDWKY</sequence>
<dbReference type="RefSeq" id="WP_046637250.1">
    <property type="nucleotide sequence ID" value="NZ_CCRK01000012.1"/>
</dbReference>
<evidence type="ECO:0000313" key="2">
    <source>
        <dbReference type="Proteomes" id="UP000039660"/>
    </source>
</evidence>
<evidence type="ECO:0000313" key="1">
    <source>
        <dbReference type="EMBL" id="CDZ52298.1"/>
    </source>
</evidence>
<name>A0A0T7GYM6_NEOGA</name>
<evidence type="ECO:0008006" key="3">
    <source>
        <dbReference type="Google" id="ProtNLM"/>
    </source>
</evidence>
<proteinExistence type="predicted"/>
<dbReference type="Gene3D" id="3.40.630.30">
    <property type="match status" value="1"/>
</dbReference>
<dbReference type="AlphaFoldDB" id="A0A0T7GYM6"/>
<dbReference type="EMBL" id="CCRK01000012">
    <property type="protein sequence ID" value="CDZ52298.1"/>
    <property type="molecule type" value="Genomic_DNA"/>
</dbReference>
<protein>
    <recommendedName>
        <fullName evidence="3">N-acetyltransferase domain-containing protein</fullName>
    </recommendedName>
</protein>
<dbReference type="Proteomes" id="UP000039660">
    <property type="component" value="Unassembled WGS sequence"/>
</dbReference>
<accession>A0A0T7GYM6</accession>
<reference evidence="1 2" key="1">
    <citation type="submission" date="2014-08" db="EMBL/GenBank/DDBJ databases">
        <authorList>
            <person name="Chen Y.-H."/>
        </authorList>
    </citation>
    <scope>NUCLEOTIDE SEQUENCE [LARGE SCALE GENOMIC DNA]</scope>
</reference>